<reference evidence="3" key="1">
    <citation type="journal article" date="2015" name="Nature">
        <title>Complex archaea that bridge the gap between prokaryotes and eukaryotes.</title>
        <authorList>
            <person name="Spang A."/>
            <person name="Saw J.H."/>
            <person name="Jorgensen S.L."/>
            <person name="Zaremba-Niedzwiedzka K."/>
            <person name="Martijn J."/>
            <person name="Lind A.E."/>
            <person name="van Eijk R."/>
            <person name="Schleper C."/>
            <person name="Guy L."/>
            <person name="Ettema T.J."/>
        </authorList>
    </citation>
    <scope>NUCLEOTIDE SEQUENCE</scope>
</reference>
<organism evidence="3">
    <name type="scientific">marine sediment metagenome</name>
    <dbReference type="NCBI Taxonomy" id="412755"/>
    <lineage>
        <taxon>unclassified sequences</taxon>
        <taxon>metagenomes</taxon>
        <taxon>ecological metagenomes</taxon>
    </lineage>
</organism>
<evidence type="ECO:0000313" key="3">
    <source>
        <dbReference type="EMBL" id="KKN72402.1"/>
    </source>
</evidence>
<feature type="domain" description="4Fe-4S ferredoxin-type" evidence="2">
    <location>
        <begin position="1"/>
        <end position="28"/>
    </location>
</feature>
<proteinExistence type="predicted"/>
<gene>
    <name evidence="3" type="ORF">LCGC14_0411150</name>
</gene>
<protein>
    <recommendedName>
        <fullName evidence="2">4Fe-4S ferredoxin-type domain-containing protein</fullName>
    </recommendedName>
</protein>
<dbReference type="AlphaFoldDB" id="A0A0F9TBU5"/>
<accession>A0A0F9TBU5</accession>
<dbReference type="PROSITE" id="PS51379">
    <property type="entry name" value="4FE4S_FER_2"/>
    <property type="match status" value="1"/>
</dbReference>
<comment type="caution">
    <text evidence="3">The sequence shown here is derived from an EMBL/GenBank/DDBJ whole genome shotgun (WGS) entry which is preliminary data.</text>
</comment>
<feature type="region of interest" description="Disordered" evidence="1">
    <location>
        <begin position="100"/>
        <end position="121"/>
    </location>
</feature>
<sequence length="121" mass="14068">MIYPFKCEGCGLTVDFVCPYAELKGKDKTCINCSAKLVRDWHAGMPRVYKDSYTKPIHSDSLAIHPEQVEEHRRLYPKIPLDEKCRPVFENYPDHDEYLEQTGHVKQSGRRKRKTVTLASK</sequence>
<dbReference type="EMBL" id="LAZR01000363">
    <property type="protein sequence ID" value="KKN72402.1"/>
    <property type="molecule type" value="Genomic_DNA"/>
</dbReference>
<evidence type="ECO:0000259" key="2">
    <source>
        <dbReference type="PROSITE" id="PS51379"/>
    </source>
</evidence>
<dbReference type="InterPro" id="IPR017896">
    <property type="entry name" value="4Fe4S_Fe-S-bd"/>
</dbReference>
<evidence type="ECO:0000256" key="1">
    <source>
        <dbReference type="SAM" id="MobiDB-lite"/>
    </source>
</evidence>
<name>A0A0F9TBU5_9ZZZZ</name>